<dbReference type="Proteomes" id="UP000054047">
    <property type="component" value="Unassembled WGS sequence"/>
</dbReference>
<protein>
    <submittedName>
        <fullName evidence="1">Uncharacterized protein</fullName>
    </submittedName>
</protein>
<accession>A0A0C2CXA7</accession>
<dbReference type="EMBL" id="KN729945">
    <property type="protein sequence ID" value="KIH61633.1"/>
    <property type="molecule type" value="Genomic_DNA"/>
</dbReference>
<gene>
    <name evidence="1" type="ORF">ANCDUO_08088</name>
</gene>
<organism evidence="1 2">
    <name type="scientific">Ancylostoma duodenale</name>
    <dbReference type="NCBI Taxonomy" id="51022"/>
    <lineage>
        <taxon>Eukaryota</taxon>
        <taxon>Metazoa</taxon>
        <taxon>Ecdysozoa</taxon>
        <taxon>Nematoda</taxon>
        <taxon>Chromadorea</taxon>
        <taxon>Rhabditida</taxon>
        <taxon>Rhabditina</taxon>
        <taxon>Rhabditomorpha</taxon>
        <taxon>Strongyloidea</taxon>
        <taxon>Ancylostomatidae</taxon>
        <taxon>Ancylostomatinae</taxon>
        <taxon>Ancylostoma</taxon>
    </lineage>
</organism>
<dbReference type="InterPro" id="IPR036375">
    <property type="entry name" value="Hemopexin-like_dom_sf"/>
</dbReference>
<proteinExistence type="predicted"/>
<keyword evidence="2" id="KW-1185">Reference proteome</keyword>
<dbReference type="OrthoDB" id="406838at2759"/>
<dbReference type="SUPFAM" id="SSF50923">
    <property type="entry name" value="Hemopexin-like domain"/>
    <property type="match status" value="1"/>
</dbReference>
<name>A0A0C2CXA7_9BILA</name>
<dbReference type="AlphaFoldDB" id="A0A0C2CXA7"/>
<dbReference type="Gene3D" id="2.110.10.10">
    <property type="entry name" value="Hemopexin-like domain"/>
    <property type="match status" value="1"/>
</dbReference>
<reference evidence="1 2" key="1">
    <citation type="submission" date="2013-12" db="EMBL/GenBank/DDBJ databases">
        <title>Draft genome of the parsitic nematode Ancylostoma duodenale.</title>
        <authorList>
            <person name="Mitreva M."/>
        </authorList>
    </citation>
    <scope>NUCLEOTIDE SEQUENCE [LARGE SCALE GENOMIC DNA]</scope>
    <source>
        <strain evidence="1 2">Zhejiang</strain>
    </source>
</reference>
<evidence type="ECO:0000313" key="1">
    <source>
        <dbReference type="EMBL" id="KIH61633.1"/>
    </source>
</evidence>
<evidence type="ECO:0000313" key="2">
    <source>
        <dbReference type="Proteomes" id="UP000054047"/>
    </source>
</evidence>
<sequence>MEVRDKGRGTPPQLEDRADLHLVMAETTGRSAVVETAHSVAAARAAPHLADLLAVQAAAHIRWMPIHQTYRVSELFPAAPSRVDAAVFNPTSGMMLLFGNRQVYGYYYSRLRGVFQLDSGYPKRLPADISFTPRGALRWINGHQILLSSVIM</sequence>